<dbReference type="EMBL" id="CM017610">
    <property type="protein sequence ID" value="TYI41694.1"/>
    <property type="molecule type" value="Genomic_DNA"/>
</dbReference>
<evidence type="ECO:0000256" key="1">
    <source>
        <dbReference type="SAM" id="MobiDB-lite"/>
    </source>
</evidence>
<sequence length="154" mass="17835">MSTEAAKRSTTGALMMKQRRTDELKPSPALTAEPKKVIIKSADMKDDMQKEAVNIAISEIQIRKLELLALSIFYLRVIMFEQHCNIENLGRVNKVKVKRRITVESLQLESLCNQRMEKFFKFSTMKLDRNMNHIMITSAYRFCSYRGHKSSQSA</sequence>
<feature type="compositionally biased region" description="Polar residues" evidence="1">
    <location>
        <begin position="1"/>
        <end position="12"/>
    </location>
</feature>
<proteinExistence type="predicted"/>
<name>A0A5D2RQ93_GOSTO</name>
<accession>A0A5D2RQ93</accession>
<dbReference type="AlphaFoldDB" id="A0A5D2RQ93"/>
<keyword evidence="3" id="KW-1185">Reference proteome</keyword>
<evidence type="ECO:0008006" key="4">
    <source>
        <dbReference type="Google" id="ProtNLM"/>
    </source>
</evidence>
<evidence type="ECO:0000313" key="2">
    <source>
        <dbReference type="EMBL" id="TYI41694.1"/>
    </source>
</evidence>
<feature type="region of interest" description="Disordered" evidence="1">
    <location>
        <begin position="1"/>
        <end position="23"/>
    </location>
</feature>
<evidence type="ECO:0000313" key="3">
    <source>
        <dbReference type="Proteomes" id="UP000322667"/>
    </source>
</evidence>
<dbReference type="Proteomes" id="UP000322667">
    <property type="component" value="Chromosome A01"/>
</dbReference>
<protein>
    <recommendedName>
        <fullName evidence="4">Dynein light chain</fullName>
    </recommendedName>
</protein>
<reference evidence="2 3" key="1">
    <citation type="submission" date="2019-07" db="EMBL/GenBank/DDBJ databases">
        <title>WGS assembly of Gossypium tomentosum.</title>
        <authorList>
            <person name="Chen Z.J."/>
            <person name="Sreedasyam A."/>
            <person name="Ando A."/>
            <person name="Song Q."/>
            <person name="De L."/>
            <person name="Hulse-Kemp A."/>
            <person name="Ding M."/>
            <person name="Ye W."/>
            <person name="Kirkbride R."/>
            <person name="Jenkins J."/>
            <person name="Plott C."/>
            <person name="Lovell J."/>
            <person name="Lin Y.-M."/>
            <person name="Vaughn R."/>
            <person name="Liu B."/>
            <person name="Li W."/>
            <person name="Simpson S."/>
            <person name="Scheffler B."/>
            <person name="Saski C."/>
            <person name="Grover C."/>
            <person name="Hu G."/>
            <person name="Conover J."/>
            <person name="Carlson J."/>
            <person name="Shu S."/>
            <person name="Boston L."/>
            <person name="Williams M."/>
            <person name="Peterson D."/>
            <person name="Mcgee K."/>
            <person name="Jones D."/>
            <person name="Wendel J."/>
            <person name="Stelly D."/>
            <person name="Grimwood J."/>
            <person name="Schmutz J."/>
        </authorList>
    </citation>
    <scope>NUCLEOTIDE SEQUENCE [LARGE SCALE GENOMIC DNA]</scope>
    <source>
        <strain evidence="2">7179.01</strain>
    </source>
</reference>
<organism evidence="2 3">
    <name type="scientific">Gossypium tomentosum</name>
    <name type="common">Hawaiian cotton</name>
    <name type="synonym">Gossypium sandvicense</name>
    <dbReference type="NCBI Taxonomy" id="34277"/>
    <lineage>
        <taxon>Eukaryota</taxon>
        <taxon>Viridiplantae</taxon>
        <taxon>Streptophyta</taxon>
        <taxon>Embryophyta</taxon>
        <taxon>Tracheophyta</taxon>
        <taxon>Spermatophyta</taxon>
        <taxon>Magnoliopsida</taxon>
        <taxon>eudicotyledons</taxon>
        <taxon>Gunneridae</taxon>
        <taxon>Pentapetalae</taxon>
        <taxon>rosids</taxon>
        <taxon>malvids</taxon>
        <taxon>Malvales</taxon>
        <taxon>Malvaceae</taxon>
        <taxon>Malvoideae</taxon>
        <taxon>Gossypium</taxon>
    </lineage>
</organism>
<gene>
    <name evidence="2" type="ORF">ES332_A01G043800v1</name>
</gene>